<evidence type="ECO:0000256" key="1">
    <source>
        <dbReference type="ARBA" id="ARBA00093462"/>
    </source>
</evidence>
<feature type="compositionally biased region" description="Polar residues" evidence="2">
    <location>
        <begin position="120"/>
        <end position="140"/>
    </location>
</feature>
<evidence type="ECO:0000259" key="3">
    <source>
        <dbReference type="Pfam" id="PF07261"/>
    </source>
</evidence>
<dbReference type="Pfam" id="PF07261">
    <property type="entry name" value="DnaB_2"/>
    <property type="match status" value="1"/>
</dbReference>
<protein>
    <recommendedName>
        <fullName evidence="3">DnaB/C C-terminal domain-containing protein</fullName>
    </recommendedName>
</protein>
<keyword evidence="5" id="KW-1185">Reference proteome</keyword>
<sequence>MQGWFKLHRELFETDLWHDVSTFRLFLYLISQASHKDGIKTKGIELKRGQYIRSYRKLADDLSYKEGRGYKKYSLSTIKSCVNKLIESERVNVKETEVGTLFTIVNYAKYQEVDGEKGESPNTQNGEVRTNSELTPNEVRTNSEQEQELKNLRIKELKDSTTTTMENPVQLFEKLLCRLSPNQMEKLYQWQDDFSGQAEIINEAIRIADDKNKRFFGFVEFLLKEWTNNKLDSLDRVKAFEQEKFNKAKIKPYPRKGTLRTEMLPEWFDESKQPKQEKKDMPEDDLARKKAELREKLKKLKSGTES</sequence>
<feature type="domain" description="DnaB/C C-terminal" evidence="3">
    <location>
        <begin position="170"/>
        <end position="240"/>
    </location>
</feature>
<accession>A0ABX3CKJ7</accession>
<feature type="region of interest" description="Disordered" evidence="2">
    <location>
        <begin position="262"/>
        <end position="287"/>
    </location>
</feature>
<dbReference type="EMBL" id="MBRJ01000055">
    <property type="protein sequence ID" value="OHX41692.1"/>
    <property type="molecule type" value="Genomic_DNA"/>
</dbReference>
<dbReference type="Gene3D" id="1.10.10.630">
    <property type="entry name" value="DnaD domain-like"/>
    <property type="match status" value="1"/>
</dbReference>
<feature type="compositionally biased region" description="Basic and acidic residues" evidence="2">
    <location>
        <begin position="269"/>
        <end position="287"/>
    </location>
</feature>
<comment type="similarity">
    <text evidence="1">Belongs to the DnaB/DnaD family.</text>
</comment>
<dbReference type="SUPFAM" id="SSF158499">
    <property type="entry name" value="DnaD domain-like"/>
    <property type="match status" value="1"/>
</dbReference>
<comment type="caution">
    <text evidence="4">The sequence shown here is derived from an EMBL/GenBank/DDBJ whole genome shotgun (WGS) entry which is preliminary data.</text>
</comment>
<feature type="region of interest" description="Disordered" evidence="2">
    <location>
        <begin position="113"/>
        <end position="147"/>
    </location>
</feature>
<dbReference type="NCBIfam" id="TIGR01446">
    <property type="entry name" value="DnaD_dom"/>
    <property type="match status" value="1"/>
</dbReference>
<gene>
    <name evidence="4" type="ORF">BBV17_28035</name>
</gene>
<dbReference type="InterPro" id="IPR006343">
    <property type="entry name" value="DnaB/C_C"/>
</dbReference>
<organism evidence="4 5">
    <name type="scientific">Cytobacillus oceanisediminis</name>
    <dbReference type="NCBI Taxonomy" id="665099"/>
    <lineage>
        <taxon>Bacteria</taxon>
        <taxon>Bacillati</taxon>
        <taxon>Bacillota</taxon>
        <taxon>Bacilli</taxon>
        <taxon>Bacillales</taxon>
        <taxon>Bacillaceae</taxon>
        <taxon>Cytobacillus</taxon>
    </lineage>
</organism>
<dbReference type="PANTHER" id="PTHR37293">
    <property type="entry name" value="PHAGE REPLICATION PROTEIN-RELATED"/>
    <property type="match status" value="1"/>
</dbReference>
<name>A0ABX3CKJ7_9BACI</name>
<evidence type="ECO:0000313" key="4">
    <source>
        <dbReference type="EMBL" id="OHX41692.1"/>
    </source>
</evidence>
<proteinExistence type="inferred from homology"/>
<dbReference type="InterPro" id="IPR053162">
    <property type="entry name" value="DnaD"/>
</dbReference>
<dbReference type="RefSeq" id="WP_071159618.1">
    <property type="nucleotide sequence ID" value="NZ_MBRJ01000055.1"/>
</dbReference>
<evidence type="ECO:0000256" key="2">
    <source>
        <dbReference type="SAM" id="MobiDB-lite"/>
    </source>
</evidence>
<evidence type="ECO:0000313" key="5">
    <source>
        <dbReference type="Proteomes" id="UP000180194"/>
    </source>
</evidence>
<dbReference type="InterPro" id="IPR034829">
    <property type="entry name" value="DnaD-like_sf"/>
</dbReference>
<reference evidence="4 5" key="1">
    <citation type="submission" date="2016-07" db="EMBL/GenBank/DDBJ databases">
        <title>Bacillus oceanisediminis whole genome.</title>
        <authorList>
            <person name="Pal Y."/>
            <person name="Verma A."/>
            <person name="Mual P."/>
            <person name="Srinivasan K."/>
        </authorList>
    </citation>
    <scope>NUCLEOTIDE SEQUENCE [LARGE SCALE GENOMIC DNA]</scope>
    <source>
        <strain evidence="4 5">Bhandara28</strain>
    </source>
</reference>
<dbReference type="PANTHER" id="PTHR37293:SF5">
    <property type="entry name" value="DNA REPLICATION PROTEIN"/>
    <property type="match status" value="1"/>
</dbReference>
<dbReference type="Proteomes" id="UP000180194">
    <property type="component" value="Unassembled WGS sequence"/>
</dbReference>